<dbReference type="InterPro" id="IPR026015">
    <property type="entry name" value="ATP_synth_OSCP/delta_N_sf"/>
</dbReference>
<keyword evidence="10" id="KW-1185">Reference proteome</keyword>
<sequence length="179" mass="20284">MSEVVASRYAEALFQIGNENGTLEQLAEELRVLKTIFDENEKLVAFLEHPRVNHDKKRQFVNDVFQGFSENVLNTVKILTERHRIGSMPAIIDHFGRMVNDAKGIAEAKVYTVRQLSEGEKEQLEITFAKRFNKQAIKLDTIVDPSIIGGLKLRLGNTIYDGTISGKLKRIERNIVTAD</sequence>
<keyword evidence="3 8" id="KW-0375">Hydrogen ion transport</keyword>
<dbReference type="RefSeq" id="WP_135110684.1">
    <property type="nucleotide sequence ID" value="NZ_SRHY01000026.1"/>
</dbReference>
<dbReference type="SUPFAM" id="SSF47928">
    <property type="entry name" value="N-terminal domain of the delta subunit of the F1F0-ATP synthase"/>
    <property type="match status" value="1"/>
</dbReference>
<comment type="function">
    <text evidence="8">F(1)F(0) ATP synthase produces ATP from ADP in the presence of a proton or sodium gradient. F-type ATPases consist of two structural domains, F(1) containing the extramembraneous catalytic core and F(0) containing the membrane proton channel, linked together by a central stalk and a peripheral stalk. During catalysis, ATP synthesis in the catalytic domain of F(1) is coupled via a rotary mechanism of the central stalk subunits to proton translocation.</text>
</comment>
<dbReference type="Gene3D" id="1.10.520.20">
    <property type="entry name" value="N-terminal domain of the delta subunit of the F1F0-ATP synthase"/>
    <property type="match status" value="1"/>
</dbReference>
<evidence type="ECO:0000313" key="10">
    <source>
        <dbReference type="Proteomes" id="UP000298484"/>
    </source>
</evidence>
<dbReference type="PANTHER" id="PTHR11910">
    <property type="entry name" value="ATP SYNTHASE DELTA CHAIN"/>
    <property type="match status" value="1"/>
</dbReference>
<accession>A0A4Y9AAN7</accession>
<evidence type="ECO:0000256" key="8">
    <source>
        <dbReference type="HAMAP-Rule" id="MF_01416"/>
    </source>
</evidence>
<comment type="caution">
    <text evidence="9">The sequence shown here is derived from an EMBL/GenBank/DDBJ whole genome shotgun (WGS) entry which is preliminary data.</text>
</comment>
<dbReference type="PROSITE" id="PS00389">
    <property type="entry name" value="ATPASE_DELTA"/>
    <property type="match status" value="1"/>
</dbReference>
<dbReference type="InterPro" id="IPR000711">
    <property type="entry name" value="ATPase_OSCP/dsu"/>
</dbReference>
<keyword evidence="4 8" id="KW-0406">Ion transport</keyword>
<protein>
    <recommendedName>
        <fullName evidence="8">ATP synthase subunit delta</fullName>
    </recommendedName>
    <alternativeName>
        <fullName evidence="8">ATP synthase F(1) sector subunit delta</fullName>
    </alternativeName>
    <alternativeName>
        <fullName evidence="8">F-type ATPase subunit delta</fullName>
        <shortName evidence="8">F-ATPase subunit delta</shortName>
    </alternativeName>
</protein>
<keyword evidence="2 8" id="KW-0813">Transport</keyword>
<evidence type="ECO:0000256" key="1">
    <source>
        <dbReference type="ARBA" id="ARBA00004370"/>
    </source>
</evidence>
<evidence type="ECO:0000256" key="4">
    <source>
        <dbReference type="ARBA" id="ARBA00023065"/>
    </source>
</evidence>
<proteinExistence type="inferred from homology"/>
<dbReference type="GO" id="GO:0046933">
    <property type="term" value="F:proton-transporting ATP synthase activity, rotational mechanism"/>
    <property type="evidence" value="ECO:0007669"/>
    <property type="project" value="UniProtKB-UniRule"/>
</dbReference>
<evidence type="ECO:0000256" key="3">
    <source>
        <dbReference type="ARBA" id="ARBA00022781"/>
    </source>
</evidence>
<dbReference type="AlphaFoldDB" id="A0A4Y9AAN7"/>
<evidence type="ECO:0000256" key="7">
    <source>
        <dbReference type="ARBA" id="ARBA00023310"/>
    </source>
</evidence>
<dbReference type="NCBIfam" id="NF004403">
    <property type="entry name" value="PRK05758.2-4"/>
    <property type="match status" value="1"/>
</dbReference>
<keyword evidence="8" id="KW-1003">Cell membrane</keyword>
<dbReference type="OrthoDB" id="9802471at2"/>
<keyword evidence="6 8" id="KW-0139">CF(1)</keyword>
<dbReference type="EMBL" id="SRHY01000026">
    <property type="protein sequence ID" value="TFJ92257.1"/>
    <property type="molecule type" value="Genomic_DNA"/>
</dbReference>
<evidence type="ECO:0000256" key="6">
    <source>
        <dbReference type="ARBA" id="ARBA00023196"/>
    </source>
</evidence>
<gene>
    <name evidence="8" type="primary">atpH</name>
    <name evidence="9" type="ORF">E4U82_13425</name>
</gene>
<dbReference type="GO" id="GO:0005886">
    <property type="term" value="C:plasma membrane"/>
    <property type="evidence" value="ECO:0007669"/>
    <property type="project" value="UniProtKB-SubCell"/>
</dbReference>
<dbReference type="Pfam" id="PF00213">
    <property type="entry name" value="OSCP"/>
    <property type="match status" value="1"/>
</dbReference>
<keyword evidence="7 8" id="KW-0066">ATP synthesis</keyword>
<dbReference type="Proteomes" id="UP000298484">
    <property type="component" value="Unassembled WGS sequence"/>
</dbReference>
<comment type="subcellular location">
    <subcellularLocation>
        <location evidence="8">Cell membrane</location>
        <topology evidence="8">Peripheral membrane protein</topology>
    </subcellularLocation>
    <subcellularLocation>
        <location evidence="1">Membrane</location>
    </subcellularLocation>
</comment>
<evidence type="ECO:0000256" key="2">
    <source>
        <dbReference type="ARBA" id="ARBA00022448"/>
    </source>
</evidence>
<name>A0A4Y9AAN7_9BACI</name>
<dbReference type="PRINTS" id="PR00125">
    <property type="entry name" value="ATPASEDELTA"/>
</dbReference>
<dbReference type="GO" id="GO:0045259">
    <property type="term" value="C:proton-transporting ATP synthase complex"/>
    <property type="evidence" value="ECO:0007669"/>
    <property type="project" value="UniProtKB-KW"/>
</dbReference>
<keyword evidence="5 8" id="KW-0472">Membrane</keyword>
<organism evidence="9 10">
    <name type="scientific">Lentibacillus salicampi</name>
    <dbReference type="NCBI Taxonomy" id="175306"/>
    <lineage>
        <taxon>Bacteria</taxon>
        <taxon>Bacillati</taxon>
        <taxon>Bacillota</taxon>
        <taxon>Bacilli</taxon>
        <taxon>Bacillales</taxon>
        <taxon>Bacillaceae</taxon>
        <taxon>Lentibacillus</taxon>
    </lineage>
</organism>
<evidence type="ECO:0000256" key="5">
    <source>
        <dbReference type="ARBA" id="ARBA00023136"/>
    </source>
</evidence>
<dbReference type="NCBIfam" id="TIGR01145">
    <property type="entry name" value="ATP_synt_delta"/>
    <property type="match status" value="1"/>
</dbReference>
<reference evidence="9 10" key="1">
    <citation type="submission" date="2019-03" db="EMBL/GenBank/DDBJ databases">
        <title>Genome sequence of Lentibacillus salicampi ATCC BAA-719.</title>
        <authorList>
            <person name="Maclea K.S."/>
            <person name="Simoes Junior M."/>
        </authorList>
    </citation>
    <scope>NUCLEOTIDE SEQUENCE [LARGE SCALE GENOMIC DNA]</scope>
    <source>
        <strain evidence="9 10">ATCC BAA-719</strain>
    </source>
</reference>
<dbReference type="InterPro" id="IPR020781">
    <property type="entry name" value="ATPase_OSCP/d_CS"/>
</dbReference>
<comment type="function">
    <text evidence="8">This protein is part of the stalk that links CF(0) to CF(1). It either transmits conformational changes from CF(0) to CF(1) or is implicated in proton conduction.</text>
</comment>
<evidence type="ECO:0000313" key="9">
    <source>
        <dbReference type="EMBL" id="TFJ92257.1"/>
    </source>
</evidence>
<dbReference type="HAMAP" id="MF_01416">
    <property type="entry name" value="ATP_synth_delta_bact"/>
    <property type="match status" value="1"/>
</dbReference>
<comment type="similarity">
    <text evidence="8">Belongs to the ATPase delta chain family.</text>
</comment>